<name>A0AAP0I5B4_9MAGN</name>
<organism evidence="2 3">
    <name type="scientific">Stephania japonica</name>
    <dbReference type="NCBI Taxonomy" id="461633"/>
    <lineage>
        <taxon>Eukaryota</taxon>
        <taxon>Viridiplantae</taxon>
        <taxon>Streptophyta</taxon>
        <taxon>Embryophyta</taxon>
        <taxon>Tracheophyta</taxon>
        <taxon>Spermatophyta</taxon>
        <taxon>Magnoliopsida</taxon>
        <taxon>Ranunculales</taxon>
        <taxon>Menispermaceae</taxon>
        <taxon>Menispermoideae</taxon>
        <taxon>Cissampelideae</taxon>
        <taxon>Stephania</taxon>
    </lineage>
</organism>
<accession>A0AAP0I5B4</accession>
<reference evidence="2 3" key="1">
    <citation type="submission" date="2024-01" db="EMBL/GenBank/DDBJ databases">
        <title>Genome assemblies of Stephania.</title>
        <authorList>
            <person name="Yang L."/>
        </authorList>
    </citation>
    <scope>NUCLEOTIDE SEQUENCE [LARGE SCALE GENOMIC DNA]</scope>
    <source>
        <strain evidence="2">QJT</strain>
        <tissue evidence="2">Leaf</tissue>
    </source>
</reference>
<feature type="domain" description="Polyphenol oxidase C-terminal" evidence="1">
    <location>
        <begin position="42"/>
        <end position="138"/>
    </location>
</feature>
<keyword evidence="3" id="KW-1185">Reference proteome</keyword>
<evidence type="ECO:0000313" key="3">
    <source>
        <dbReference type="Proteomes" id="UP001417504"/>
    </source>
</evidence>
<dbReference type="Pfam" id="PF12143">
    <property type="entry name" value="PPO1_KFDV"/>
    <property type="match status" value="1"/>
</dbReference>
<dbReference type="AlphaFoldDB" id="A0AAP0I5B4"/>
<evidence type="ECO:0000313" key="2">
    <source>
        <dbReference type="EMBL" id="KAK9108886.1"/>
    </source>
</evidence>
<dbReference type="InterPro" id="IPR022740">
    <property type="entry name" value="Polyphenol_oxidase_C"/>
</dbReference>
<dbReference type="Proteomes" id="UP001417504">
    <property type="component" value="Unassembled WGS sequence"/>
</dbReference>
<gene>
    <name evidence="2" type="ORF">Sjap_016946</name>
</gene>
<dbReference type="EMBL" id="JBBNAE010000007">
    <property type="protein sequence ID" value="KAK9108886.1"/>
    <property type="molecule type" value="Genomic_DNA"/>
</dbReference>
<dbReference type="PANTHER" id="PTHR36608:SF2">
    <property type="entry name" value="POLYPHENOL OXIDASE C-TERMINAL DOMAIN-CONTAINING PROTEIN"/>
    <property type="match status" value="1"/>
</dbReference>
<sequence>MPIVILRAKSSRSTAAHPNLSLKSRSQTGPGLHVQDFGPKGLRLSTNVRLEVQRPKILREEEVLVVYGIEVVRDVYAKFDVFVNAVNASTIGAESREFAGTFVNLQKGVRFVRKSSPTILKLGISELLEDLEADEDESGWGIPAGLGIPVGWRMGVENSPVENFKRGIHALPKVGMGRAISALIGNISALITLSEEDDEE</sequence>
<protein>
    <recommendedName>
        <fullName evidence="1">Polyphenol oxidase C-terminal domain-containing protein</fullName>
    </recommendedName>
</protein>
<evidence type="ECO:0000259" key="1">
    <source>
        <dbReference type="Pfam" id="PF12143"/>
    </source>
</evidence>
<dbReference type="PANTHER" id="PTHR36608">
    <property type="entry name" value="POLYPHENOL OXIDASE C, CHLOROPLASTIC-LIKE"/>
    <property type="match status" value="1"/>
</dbReference>
<proteinExistence type="predicted"/>
<comment type="caution">
    <text evidence="2">The sequence shown here is derived from an EMBL/GenBank/DDBJ whole genome shotgun (WGS) entry which is preliminary data.</text>
</comment>
<dbReference type="GO" id="GO:0004097">
    <property type="term" value="F:catechol oxidase activity"/>
    <property type="evidence" value="ECO:0007669"/>
    <property type="project" value="InterPro"/>
</dbReference>